<gene>
    <name evidence="2" type="ORF">HNQ61_004729</name>
</gene>
<accession>A0A841H516</accession>
<name>A0A841H516_9BACT</name>
<dbReference type="AlphaFoldDB" id="A0A841H516"/>
<dbReference type="InterPro" id="IPR002575">
    <property type="entry name" value="Aminoglycoside_PTrfase"/>
</dbReference>
<dbReference type="InterPro" id="IPR052898">
    <property type="entry name" value="ACAD10-like"/>
</dbReference>
<evidence type="ECO:0000313" key="3">
    <source>
        <dbReference type="Proteomes" id="UP000582837"/>
    </source>
</evidence>
<keyword evidence="2" id="KW-0418">Kinase</keyword>
<proteinExistence type="predicted"/>
<keyword evidence="3" id="KW-1185">Reference proteome</keyword>
<dbReference type="CDD" id="cd05154">
    <property type="entry name" value="ACAD10_11_N-like"/>
    <property type="match status" value="1"/>
</dbReference>
<dbReference type="Gene3D" id="3.30.200.20">
    <property type="entry name" value="Phosphorylase Kinase, domain 1"/>
    <property type="match status" value="1"/>
</dbReference>
<sequence>MMEDRASAVRSGEELDAAAVHAWLRTLVPGLGDGSPEVTQYAGGASNWTYRLQYPAHDLILRRPPAGTRARSAHDMGREFTVQQRLGPVYPYVPRMVGLCADESVIGAEFYVMERIAGLIPRRRMPDGVRLDAEQTRRLCLSVIDRLIELHAIDPAMAGLESLGRGPGYARRQVAGWSDRYEKARTPNVPRFRRVRDWLRANAPDDVASCVIHNDWRFDNVVLAADDPTRVIGVLDWEMATVGDPLMDLGGALAYWVQADDNALMRTTRRQPTDLPGMLRREEVVEYYLGRTGLKPENWAFYEVFGLFRLAVIAQQIYFRYWHRQTRNPAFRNFWILVNYFDWRCRGIIRRSGRP</sequence>
<keyword evidence="2" id="KW-0808">Transferase</keyword>
<dbReference type="InterPro" id="IPR011009">
    <property type="entry name" value="Kinase-like_dom_sf"/>
</dbReference>
<protein>
    <submittedName>
        <fullName evidence="2">Aminoglycoside phosphotransferase (APT) family kinase protein</fullName>
    </submittedName>
</protein>
<dbReference type="GO" id="GO:0016301">
    <property type="term" value="F:kinase activity"/>
    <property type="evidence" value="ECO:0007669"/>
    <property type="project" value="UniProtKB-KW"/>
</dbReference>
<dbReference type="SUPFAM" id="SSF56112">
    <property type="entry name" value="Protein kinase-like (PK-like)"/>
    <property type="match status" value="1"/>
</dbReference>
<dbReference type="PANTHER" id="PTHR47829:SF1">
    <property type="entry name" value="HAD FAMILY PHOSPHATASE"/>
    <property type="match status" value="1"/>
</dbReference>
<reference evidence="2 3" key="1">
    <citation type="submission" date="2020-08" db="EMBL/GenBank/DDBJ databases">
        <title>Genomic Encyclopedia of Type Strains, Phase IV (KMG-IV): sequencing the most valuable type-strain genomes for metagenomic binning, comparative biology and taxonomic classification.</title>
        <authorList>
            <person name="Goeker M."/>
        </authorList>
    </citation>
    <scope>NUCLEOTIDE SEQUENCE [LARGE SCALE GENOMIC DNA]</scope>
    <source>
        <strain evidence="2 3">DSM 29007</strain>
    </source>
</reference>
<dbReference type="InterPro" id="IPR041726">
    <property type="entry name" value="ACAD10_11_N"/>
</dbReference>
<dbReference type="EMBL" id="JACHIA010000020">
    <property type="protein sequence ID" value="MBB6073063.1"/>
    <property type="molecule type" value="Genomic_DNA"/>
</dbReference>
<evidence type="ECO:0000313" key="2">
    <source>
        <dbReference type="EMBL" id="MBB6073063.1"/>
    </source>
</evidence>
<dbReference type="Gene3D" id="3.90.1200.10">
    <property type="match status" value="1"/>
</dbReference>
<feature type="domain" description="Aminoglycoside phosphotransferase" evidence="1">
    <location>
        <begin position="38"/>
        <end position="273"/>
    </location>
</feature>
<dbReference type="Pfam" id="PF01636">
    <property type="entry name" value="APH"/>
    <property type="match status" value="1"/>
</dbReference>
<dbReference type="PANTHER" id="PTHR47829">
    <property type="entry name" value="HYDROLASE, PUTATIVE (AFU_ORTHOLOGUE AFUA_1G12880)-RELATED"/>
    <property type="match status" value="1"/>
</dbReference>
<organism evidence="2 3">
    <name type="scientific">Longimicrobium terrae</name>
    <dbReference type="NCBI Taxonomy" id="1639882"/>
    <lineage>
        <taxon>Bacteria</taxon>
        <taxon>Pseudomonadati</taxon>
        <taxon>Gemmatimonadota</taxon>
        <taxon>Longimicrobiia</taxon>
        <taxon>Longimicrobiales</taxon>
        <taxon>Longimicrobiaceae</taxon>
        <taxon>Longimicrobium</taxon>
    </lineage>
</organism>
<dbReference type="Proteomes" id="UP000582837">
    <property type="component" value="Unassembled WGS sequence"/>
</dbReference>
<comment type="caution">
    <text evidence="2">The sequence shown here is derived from an EMBL/GenBank/DDBJ whole genome shotgun (WGS) entry which is preliminary data.</text>
</comment>
<evidence type="ECO:0000259" key="1">
    <source>
        <dbReference type="Pfam" id="PF01636"/>
    </source>
</evidence>